<keyword evidence="9 12" id="KW-0460">Magnesium</keyword>
<evidence type="ECO:0000256" key="8">
    <source>
        <dbReference type="ARBA" id="ARBA00022723"/>
    </source>
</evidence>
<dbReference type="GO" id="GO:0005829">
    <property type="term" value="C:cytosol"/>
    <property type="evidence" value="ECO:0007669"/>
    <property type="project" value="TreeGrafter"/>
</dbReference>
<dbReference type="InterPro" id="IPR045031">
    <property type="entry name" value="DHP_synth-like"/>
</dbReference>
<evidence type="ECO:0000256" key="12">
    <source>
        <dbReference type="RuleBase" id="RU361205"/>
    </source>
</evidence>
<dbReference type="UniPathway" id="UPA00077">
    <property type="reaction ID" value="UER00156"/>
</dbReference>
<dbReference type="GO" id="GO:0046654">
    <property type="term" value="P:tetrahydrofolate biosynthetic process"/>
    <property type="evidence" value="ECO:0007669"/>
    <property type="project" value="UniProtKB-UniPathway"/>
</dbReference>
<comment type="pathway">
    <text evidence="3 12">Cofactor biosynthesis; tetrahydrofolate biosynthesis; 7,8-dihydrofolate from 2-amino-4-hydroxy-6-hydroxymethyl-7,8-dihydropteridine diphosphate and 4-aminobenzoate: step 1/2.</text>
</comment>
<dbReference type="CDD" id="cd00739">
    <property type="entry name" value="DHPS"/>
    <property type="match status" value="1"/>
</dbReference>
<evidence type="ECO:0000259" key="13">
    <source>
        <dbReference type="PROSITE" id="PS50972"/>
    </source>
</evidence>
<dbReference type="GO" id="GO:0046872">
    <property type="term" value="F:metal ion binding"/>
    <property type="evidence" value="ECO:0007669"/>
    <property type="project" value="UniProtKB-KW"/>
</dbReference>
<dbReference type="GO" id="GO:0004156">
    <property type="term" value="F:dihydropteroate synthase activity"/>
    <property type="evidence" value="ECO:0007669"/>
    <property type="project" value="UniProtKB-EC"/>
</dbReference>
<proteinExistence type="inferred from homology"/>
<gene>
    <name evidence="14" type="primary">folP</name>
    <name evidence="14" type="ORF">C8259_01615</name>
</gene>
<accession>A0A2T2ZEC2</accession>
<evidence type="ECO:0000256" key="1">
    <source>
        <dbReference type="ARBA" id="ARBA00000012"/>
    </source>
</evidence>
<dbReference type="InterPro" id="IPR000489">
    <property type="entry name" value="Pterin-binding_dom"/>
</dbReference>
<evidence type="ECO:0000313" key="14">
    <source>
        <dbReference type="EMBL" id="PSR66073.1"/>
    </source>
</evidence>
<evidence type="ECO:0000256" key="9">
    <source>
        <dbReference type="ARBA" id="ARBA00022842"/>
    </source>
</evidence>
<name>A0A2T2ZEC2_9NOCA</name>
<comment type="function">
    <text evidence="12">Catalyzes the condensation of para-aminobenzoate (pABA) with 6-hydroxymethyl-7,8-dihydropterin diphosphate (DHPt-PP) to form 7,8-dihydropteroate (H2Pte), the immediate precursor of folate derivatives.</text>
</comment>
<evidence type="ECO:0000256" key="3">
    <source>
        <dbReference type="ARBA" id="ARBA00004763"/>
    </source>
</evidence>
<dbReference type="GO" id="GO:0046656">
    <property type="term" value="P:folic acid biosynthetic process"/>
    <property type="evidence" value="ECO:0007669"/>
    <property type="project" value="UniProtKB-KW"/>
</dbReference>
<comment type="similarity">
    <text evidence="4 12">Belongs to the DHPS family.</text>
</comment>
<dbReference type="PROSITE" id="PS50972">
    <property type="entry name" value="PTERIN_BINDING"/>
    <property type="match status" value="1"/>
</dbReference>
<dbReference type="RefSeq" id="WP_084494018.1">
    <property type="nucleotide sequence ID" value="NZ_PYHS01000001.1"/>
</dbReference>
<dbReference type="InterPro" id="IPR006390">
    <property type="entry name" value="DHP_synth_dom"/>
</dbReference>
<dbReference type="PANTHER" id="PTHR20941:SF1">
    <property type="entry name" value="FOLIC ACID SYNTHESIS PROTEIN FOL1"/>
    <property type="match status" value="1"/>
</dbReference>
<dbReference type="Gene3D" id="3.20.20.20">
    <property type="entry name" value="Dihydropteroate synthase-like"/>
    <property type="match status" value="1"/>
</dbReference>
<keyword evidence="7 12" id="KW-0808">Transferase</keyword>
<evidence type="ECO:0000256" key="10">
    <source>
        <dbReference type="ARBA" id="ARBA00022909"/>
    </source>
</evidence>
<dbReference type="EMBL" id="PYHS01000001">
    <property type="protein sequence ID" value="PSR66073.1"/>
    <property type="molecule type" value="Genomic_DNA"/>
</dbReference>
<evidence type="ECO:0000313" key="15">
    <source>
        <dbReference type="Proteomes" id="UP000241647"/>
    </source>
</evidence>
<comment type="cofactor">
    <cofactor evidence="2 12">
        <name>Mg(2+)</name>
        <dbReference type="ChEBI" id="CHEBI:18420"/>
    </cofactor>
</comment>
<keyword evidence="10 12" id="KW-0289">Folate biosynthesis</keyword>
<dbReference type="PANTHER" id="PTHR20941">
    <property type="entry name" value="FOLATE SYNTHESIS PROTEINS"/>
    <property type="match status" value="1"/>
</dbReference>
<dbReference type="InterPro" id="IPR011005">
    <property type="entry name" value="Dihydropteroate_synth-like_sf"/>
</dbReference>
<evidence type="ECO:0000256" key="2">
    <source>
        <dbReference type="ARBA" id="ARBA00001946"/>
    </source>
</evidence>
<keyword evidence="8 12" id="KW-0479">Metal-binding</keyword>
<comment type="caution">
    <text evidence="14">The sequence shown here is derived from an EMBL/GenBank/DDBJ whole genome shotgun (WGS) entry which is preliminary data.</text>
</comment>
<dbReference type="SUPFAM" id="SSF51717">
    <property type="entry name" value="Dihydropteroate synthetase-like"/>
    <property type="match status" value="1"/>
</dbReference>
<evidence type="ECO:0000256" key="11">
    <source>
        <dbReference type="ARBA" id="ARBA00030193"/>
    </source>
</evidence>
<protein>
    <recommendedName>
        <fullName evidence="6 12">Dihydropteroate synthase</fullName>
        <shortName evidence="12">DHPS</shortName>
        <ecNumber evidence="5 12">2.5.1.15</ecNumber>
    </recommendedName>
    <alternativeName>
        <fullName evidence="11 12">Dihydropteroate pyrophosphorylase</fullName>
    </alternativeName>
</protein>
<dbReference type="FunFam" id="3.20.20.20:FF:000006">
    <property type="entry name" value="Dihydropteroate synthase"/>
    <property type="match status" value="1"/>
</dbReference>
<dbReference type="EC" id="2.5.1.15" evidence="5 12"/>
<evidence type="ECO:0000256" key="4">
    <source>
        <dbReference type="ARBA" id="ARBA00009503"/>
    </source>
</evidence>
<reference evidence="14 15" key="1">
    <citation type="submission" date="2018-02" db="EMBL/GenBank/DDBJ databases">
        <title>8 Nocardia nova and 1 Nocardia cyriacigeorgica strain used for evolution to TMP-SMX.</title>
        <authorList>
            <person name="Mehta H."/>
            <person name="Weng J."/>
            <person name="Shamoo Y."/>
        </authorList>
    </citation>
    <scope>NUCLEOTIDE SEQUENCE [LARGE SCALE GENOMIC DNA]</scope>
    <source>
        <strain evidence="14 15">ATCC 33727</strain>
    </source>
</reference>
<evidence type="ECO:0000256" key="6">
    <source>
        <dbReference type="ARBA" id="ARBA00016919"/>
    </source>
</evidence>
<dbReference type="PROSITE" id="PS00793">
    <property type="entry name" value="DHPS_2"/>
    <property type="match status" value="1"/>
</dbReference>
<dbReference type="PROSITE" id="PS00792">
    <property type="entry name" value="DHPS_1"/>
    <property type="match status" value="1"/>
</dbReference>
<comment type="catalytic activity">
    <reaction evidence="1">
        <text>(7,8-dihydropterin-6-yl)methyl diphosphate + 4-aminobenzoate = 7,8-dihydropteroate + diphosphate</text>
        <dbReference type="Rhea" id="RHEA:19949"/>
        <dbReference type="ChEBI" id="CHEBI:17836"/>
        <dbReference type="ChEBI" id="CHEBI:17839"/>
        <dbReference type="ChEBI" id="CHEBI:33019"/>
        <dbReference type="ChEBI" id="CHEBI:72950"/>
        <dbReference type="EC" id="2.5.1.15"/>
    </reaction>
</comment>
<dbReference type="AlphaFoldDB" id="A0A2T2ZEC2"/>
<feature type="domain" description="Pterin-binding" evidence="13">
    <location>
        <begin position="13"/>
        <end position="272"/>
    </location>
</feature>
<dbReference type="Proteomes" id="UP000241647">
    <property type="component" value="Unassembled WGS sequence"/>
</dbReference>
<evidence type="ECO:0000256" key="5">
    <source>
        <dbReference type="ARBA" id="ARBA00012458"/>
    </source>
</evidence>
<organism evidence="14 15">
    <name type="scientific">Nocardia nova</name>
    <dbReference type="NCBI Taxonomy" id="37330"/>
    <lineage>
        <taxon>Bacteria</taxon>
        <taxon>Bacillati</taxon>
        <taxon>Actinomycetota</taxon>
        <taxon>Actinomycetes</taxon>
        <taxon>Mycobacteriales</taxon>
        <taxon>Nocardiaceae</taxon>
        <taxon>Nocardia</taxon>
    </lineage>
</organism>
<sequence>MSALITPRDGRSCVVMGVVNVTSDSFSDGGRYLDPAVAVAHGVRLYEAGADIIDVGGESTRPGAVRIDPETEAQRVVPVIRGLVEAGVPTSVDTMRASVAAAAIDAGVSVVNDVSGGRADAEMVKVVAAAEIPWILMHWRANADHRHIGPADHYDDVVREVLAELSSQVDLAMAAGVHPSRLVLDPGLGFAKNAEHNWALLGALPELTAQGLPILVGASRKRFLGSLLGDESGPRPPDGREVATATISALAAQHGAWGVRVHDVRSSLDAIAVADAWRRAAESAERRAAESAERWAAESVERRAAEAGSHNQGSE</sequence>
<evidence type="ECO:0000256" key="7">
    <source>
        <dbReference type="ARBA" id="ARBA00022679"/>
    </source>
</evidence>
<dbReference type="Pfam" id="PF00809">
    <property type="entry name" value="Pterin_bind"/>
    <property type="match status" value="1"/>
</dbReference>
<dbReference type="NCBIfam" id="TIGR01496">
    <property type="entry name" value="DHPS"/>
    <property type="match status" value="1"/>
</dbReference>